<organism evidence="2 3">
    <name type="scientific">Cinchona calisaya</name>
    <dbReference type="NCBI Taxonomy" id="153742"/>
    <lineage>
        <taxon>Eukaryota</taxon>
        <taxon>Viridiplantae</taxon>
        <taxon>Streptophyta</taxon>
        <taxon>Embryophyta</taxon>
        <taxon>Tracheophyta</taxon>
        <taxon>Spermatophyta</taxon>
        <taxon>Magnoliopsida</taxon>
        <taxon>eudicotyledons</taxon>
        <taxon>Gunneridae</taxon>
        <taxon>Pentapetalae</taxon>
        <taxon>asterids</taxon>
        <taxon>lamiids</taxon>
        <taxon>Gentianales</taxon>
        <taxon>Rubiaceae</taxon>
        <taxon>Cinchonoideae</taxon>
        <taxon>Cinchoneae</taxon>
        <taxon>Cinchona</taxon>
    </lineage>
</organism>
<evidence type="ECO:0000313" key="2">
    <source>
        <dbReference type="EMBL" id="KAL3498768.1"/>
    </source>
</evidence>
<name>A0ABD2XZ64_9GENT</name>
<sequence>MLKDYLLDDLSSCSSSGFRTFPRKQQYCCTTTIRFLLEIDLKNNKPMKPTKYIKKQATLSSSSTSLSAFQRAINAVKSFPFAGVNRSACSSNKLKLPRSLSRKLFKRSFWKRSATDYRKEIKRREPIKKLSVQKESPVLDFAGSTPVTGDSHSSTSESNRKSYSWSDSDFTVSDYSSGNSSEVKISKNNNFNDVVSRKDKVVNSHKVGGIVGGDDSVDSTTSSNNIKLLSVVEPP</sequence>
<feature type="region of interest" description="Disordered" evidence="1">
    <location>
        <begin position="141"/>
        <end position="165"/>
    </location>
</feature>
<accession>A0ABD2XZ64</accession>
<keyword evidence="3" id="KW-1185">Reference proteome</keyword>
<dbReference type="AlphaFoldDB" id="A0ABD2XZ64"/>
<feature type="region of interest" description="Disordered" evidence="1">
    <location>
        <begin position="206"/>
        <end position="235"/>
    </location>
</feature>
<dbReference type="EMBL" id="JBJUIK010000017">
    <property type="protein sequence ID" value="KAL3498768.1"/>
    <property type="molecule type" value="Genomic_DNA"/>
</dbReference>
<evidence type="ECO:0000256" key="1">
    <source>
        <dbReference type="SAM" id="MobiDB-lite"/>
    </source>
</evidence>
<gene>
    <name evidence="2" type="ORF">ACH5RR_041500</name>
</gene>
<dbReference type="PANTHER" id="PTHR33623:SF4">
    <property type="entry name" value="DUF4378 DOMAIN-CONTAINING PROTEIN"/>
    <property type="match status" value="1"/>
</dbReference>
<dbReference type="PANTHER" id="PTHR33623">
    <property type="entry name" value="OS04G0572500 PROTEIN"/>
    <property type="match status" value="1"/>
</dbReference>
<comment type="caution">
    <text evidence="2">The sequence shown here is derived from an EMBL/GenBank/DDBJ whole genome shotgun (WGS) entry which is preliminary data.</text>
</comment>
<feature type="compositionally biased region" description="Polar residues" evidence="1">
    <location>
        <begin position="145"/>
        <end position="165"/>
    </location>
</feature>
<dbReference type="Proteomes" id="UP001630127">
    <property type="component" value="Unassembled WGS sequence"/>
</dbReference>
<proteinExistence type="predicted"/>
<protein>
    <submittedName>
        <fullName evidence="2">Uncharacterized protein</fullName>
    </submittedName>
</protein>
<reference evidence="2 3" key="1">
    <citation type="submission" date="2024-11" db="EMBL/GenBank/DDBJ databases">
        <title>A near-complete genome assembly of Cinchona calisaya.</title>
        <authorList>
            <person name="Lian D.C."/>
            <person name="Zhao X.W."/>
            <person name="Wei L."/>
        </authorList>
    </citation>
    <scope>NUCLEOTIDE SEQUENCE [LARGE SCALE GENOMIC DNA]</scope>
    <source>
        <tissue evidence="2">Nenye</tissue>
    </source>
</reference>
<evidence type="ECO:0000313" key="3">
    <source>
        <dbReference type="Proteomes" id="UP001630127"/>
    </source>
</evidence>